<dbReference type="KEGG" id="cef:CE0225"/>
<accession>Q8FTZ7</accession>
<reference evidence="2 3" key="1">
    <citation type="journal article" date="2003" name="Genome Res.">
        <title>Comparative complete genome sequence analysis of the amino acid replacements responsible for the thermostability of Corynebacterium efficiens.</title>
        <authorList>
            <person name="Nishio Y."/>
            <person name="Nakamura Y."/>
            <person name="Kawarabayasi Y."/>
            <person name="Usuda Y."/>
            <person name="Kimura E."/>
            <person name="Sugimoto S."/>
            <person name="Matsui K."/>
            <person name="Yamagishi A."/>
            <person name="Kikuchi H."/>
            <person name="Ikeo K."/>
            <person name="Gojobori T."/>
        </authorList>
    </citation>
    <scope>NUCLEOTIDE SEQUENCE [LARGE SCALE GENOMIC DNA]</scope>
    <source>
        <strain evidence="3">DSM 44549 / YS-314 / AJ 12310 / JCM 11189 / NBRC 100395</strain>
    </source>
</reference>
<evidence type="ECO:0000313" key="3">
    <source>
        <dbReference type="Proteomes" id="UP000001409"/>
    </source>
</evidence>
<proteinExistence type="predicted"/>
<dbReference type="HOGENOM" id="CLU_2179405_0_0_11"/>
<dbReference type="EMBL" id="BA000035">
    <property type="protein sequence ID" value="BAC17035.1"/>
    <property type="molecule type" value="Genomic_DNA"/>
</dbReference>
<organism evidence="2 3">
    <name type="scientific">Corynebacterium efficiens (strain DSM 44549 / YS-314 / AJ 12310 / JCM 11189 / NBRC 100395)</name>
    <dbReference type="NCBI Taxonomy" id="196164"/>
    <lineage>
        <taxon>Bacteria</taxon>
        <taxon>Bacillati</taxon>
        <taxon>Actinomycetota</taxon>
        <taxon>Actinomycetes</taxon>
        <taxon>Mycobacteriales</taxon>
        <taxon>Corynebacteriaceae</taxon>
        <taxon>Corynebacterium</taxon>
    </lineage>
</organism>
<name>Q8FTZ7_COREF</name>
<dbReference type="AlphaFoldDB" id="Q8FTZ7"/>
<keyword evidence="1" id="KW-0732">Signal</keyword>
<feature type="signal peptide" evidence="1">
    <location>
        <begin position="1"/>
        <end position="39"/>
    </location>
</feature>
<evidence type="ECO:0008006" key="4">
    <source>
        <dbReference type="Google" id="ProtNLM"/>
    </source>
</evidence>
<protein>
    <recommendedName>
        <fullName evidence="4">Secreted protein</fullName>
    </recommendedName>
</protein>
<evidence type="ECO:0000256" key="1">
    <source>
        <dbReference type="SAM" id="SignalP"/>
    </source>
</evidence>
<keyword evidence="3" id="KW-1185">Reference proteome</keyword>
<dbReference type="Proteomes" id="UP000001409">
    <property type="component" value="Chromosome"/>
</dbReference>
<sequence>MIHPLSDQVKEYPMRFKKLAAVALSTALIFGGTTGVAHAQSAAPAPSSEIPIPPELVGFVTQFNVPADVAYAGLQIAAAWFAVGLGSSALSLGSSALGTGSAVLSSPLY</sequence>
<feature type="chain" id="PRO_5004307582" description="Secreted protein" evidence="1">
    <location>
        <begin position="40"/>
        <end position="109"/>
    </location>
</feature>
<evidence type="ECO:0000313" key="2">
    <source>
        <dbReference type="EMBL" id="BAC17035.1"/>
    </source>
</evidence>